<proteinExistence type="predicted"/>
<evidence type="ECO:0000313" key="3">
    <source>
        <dbReference type="WBParaSite" id="TCLT_0000018901-mRNA-1"/>
    </source>
</evidence>
<dbReference type="Proteomes" id="UP000276776">
    <property type="component" value="Unassembled WGS sequence"/>
</dbReference>
<protein>
    <submittedName>
        <fullName evidence="3">Ovule protein</fullName>
    </submittedName>
</protein>
<evidence type="ECO:0000313" key="1">
    <source>
        <dbReference type="EMBL" id="VDM95055.1"/>
    </source>
</evidence>
<keyword evidence="2" id="KW-1185">Reference proteome</keyword>
<accession>A0A0N5CJI2</accession>
<reference evidence="3" key="1">
    <citation type="submission" date="2017-02" db="UniProtKB">
        <authorList>
            <consortium name="WormBaseParasite"/>
        </authorList>
    </citation>
    <scope>IDENTIFICATION</scope>
</reference>
<organism evidence="3">
    <name type="scientific">Thelazia callipaeda</name>
    <name type="common">Oriental eyeworm</name>
    <name type="synonym">Parasitic nematode</name>
    <dbReference type="NCBI Taxonomy" id="103827"/>
    <lineage>
        <taxon>Eukaryota</taxon>
        <taxon>Metazoa</taxon>
        <taxon>Ecdysozoa</taxon>
        <taxon>Nematoda</taxon>
        <taxon>Chromadorea</taxon>
        <taxon>Rhabditida</taxon>
        <taxon>Spirurina</taxon>
        <taxon>Spiruromorpha</taxon>
        <taxon>Thelazioidea</taxon>
        <taxon>Thelaziidae</taxon>
        <taxon>Thelazia</taxon>
    </lineage>
</organism>
<gene>
    <name evidence="1" type="ORF">TCLT_LOCUS190</name>
</gene>
<evidence type="ECO:0000313" key="2">
    <source>
        <dbReference type="Proteomes" id="UP000276776"/>
    </source>
</evidence>
<name>A0A0N5CJI2_THECL</name>
<dbReference type="WBParaSite" id="TCLT_0000018901-mRNA-1">
    <property type="protein sequence ID" value="TCLT_0000018901-mRNA-1"/>
    <property type="gene ID" value="TCLT_0000018901"/>
</dbReference>
<sequence>MKKKVCGTSVDAPEFHESICAGNAFCNNISTPTPSTRQPLNWELDLSTLMSQSYDLLDVPEPFYDPVITSTAPIVEQMSKTNDNDNDNDIYNYIMVILVVLKVLLT</sequence>
<reference evidence="1 2" key="2">
    <citation type="submission" date="2018-11" db="EMBL/GenBank/DDBJ databases">
        <authorList>
            <consortium name="Pathogen Informatics"/>
        </authorList>
    </citation>
    <scope>NUCLEOTIDE SEQUENCE [LARGE SCALE GENOMIC DNA]</scope>
</reference>
<dbReference type="AlphaFoldDB" id="A0A0N5CJI2"/>
<dbReference type="EMBL" id="UYYF01000011">
    <property type="protein sequence ID" value="VDM95055.1"/>
    <property type="molecule type" value="Genomic_DNA"/>
</dbReference>